<protein>
    <submittedName>
        <fullName evidence="4">Putative nuclease HARBI1</fullName>
    </submittedName>
</protein>
<evidence type="ECO:0000256" key="1">
    <source>
        <dbReference type="ARBA" id="ARBA00001968"/>
    </source>
</evidence>
<comment type="cofactor">
    <cofactor evidence="1">
        <name>a divalent metal cation</name>
        <dbReference type="ChEBI" id="CHEBI:60240"/>
    </cofactor>
</comment>
<dbReference type="GO" id="GO:0046872">
    <property type="term" value="F:metal ion binding"/>
    <property type="evidence" value="ECO:0007669"/>
    <property type="project" value="UniProtKB-KW"/>
</dbReference>
<dbReference type="PROSITE" id="PS50164">
    <property type="entry name" value="GIY_YIG"/>
    <property type="match status" value="1"/>
</dbReference>
<name>A0A195DWS7_9HYME</name>
<evidence type="ECO:0000313" key="5">
    <source>
        <dbReference type="Proteomes" id="UP000078492"/>
    </source>
</evidence>
<dbReference type="PANTHER" id="PTHR21301:SF10">
    <property type="entry name" value="REVERSE TRANSCRIPTASE DOMAIN-CONTAINING PROTEIN"/>
    <property type="match status" value="1"/>
</dbReference>
<dbReference type="AlphaFoldDB" id="A0A195DWS7"/>
<dbReference type="InterPro" id="IPR027806">
    <property type="entry name" value="HARBI1_dom"/>
</dbReference>
<dbReference type="Proteomes" id="UP000078492">
    <property type="component" value="Unassembled WGS sequence"/>
</dbReference>
<keyword evidence="2" id="KW-0479">Metal-binding</keyword>
<dbReference type="InterPro" id="IPR000305">
    <property type="entry name" value="GIY-YIG_endonuc"/>
</dbReference>
<evidence type="ECO:0000256" key="2">
    <source>
        <dbReference type="ARBA" id="ARBA00022723"/>
    </source>
</evidence>
<proteinExistence type="predicted"/>
<dbReference type="Pfam" id="PF13359">
    <property type="entry name" value="DDE_Tnp_4"/>
    <property type="match status" value="1"/>
</dbReference>
<dbReference type="PANTHER" id="PTHR21301">
    <property type="entry name" value="REVERSE TRANSCRIPTASE"/>
    <property type="match status" value="1"/>
</dbReference>
<dbReference type="STRING" id="471704.A0A195DWS7"/>
<feature type="domain" description="GIY-YIG" evidence="3">
    <location>
        <begin position="455"/>
        <end position="507"/>
    </location>
</feature>
<sequence length="507" mass="60319">MEDFDNFYDIENVEINNCIVRLQKRYIRDAENPLEYYSDEEFRKRFRFKKVSVRDILLPIIAQDLEKPTMRGLPISPMMQLLIALRFYATNSFQIVHGDLRKYEVQSSVSRIIRRVSILFARYLDEYVNFPQRRNDLVENIRLFHNMIHFPNVSARYPGSTHDSRIYNRSAVRGRFYRNGIPGLLLGDNGYACSHKLLTPFLVPQNIHEINYNAAHNTTRNRVERLFGIWKRRFYCLYFTDIVMQDFEPKALQDLSISSFYVRYVDDIALAYDASHIDTLVNTFNSFHTRLKFTTEIGGDKLNFLDVKQTFSGRYLNYFSRHPLCQIVGLIYRVLSLSYPFYHHENSELIIKILLNSGYHRHLEWTADGNEIKNMLSNKFKQWNDQCNTPKDKTTDNNEDKINHRFFTIPFISFLSEKIKKFFLIDSLVRMAYRGINNLRGFIRGHKDVRPKLSHTYFVYKIDCRDCEASYVGQTDRCLKTRINEHRNHINWNTTQHSVITEHRISH</sequence>
<evidence type="ECO:0000259" key="3">
    <source>
        <dbReference type="PROSITE" id="PS50164"/>
    </source>
</evidence>
<dbReference type="EMBL" id="KQ980199">
    <property type="protein sequence ID" value="KYN17286.1"/>
    <property type="molecule type" value="Genomic_DNA"/>
</dbReference>
<reference evidence="4 5" key="1">
    <citation type="submission" date="2015-09" db="EMBL/GenBank/DDBJ databases">
        <title>Trachymyrmex cornetzi WGS genome.</title>
        <authorList>
            <person name="Nygaard S."/>
            <person name="Hu H."/>
            <person name="Boomsma J."/>
            <person name="Zhang G."/>
        </authorList>
    </citation>
    <scope>NUCLEOTIDE SEQUENCE [LARGE SCALE GENOMIC DNA]</scope>
    <source>
        <strain evidence="4">Tcor2-1</strain>
        <tissue evidence="4">Whole body</tissue>
    </source>
</reference>
<keyword evidence="5" id="KW-1185">Reference proteome</keyword>
<organism evidence="4 5">
    <name type="scientific">Trachymyrmex cornetzi</name>
    <dbReference type="NCBI Taxonomy" id="471704"/>
    <lineage>
        <taxon>Eukaryota</taxon>
        <taxon>Metazoa</taxon>
        <taxon>Ecdysozoa</taxon>
        <taxon>Arthropoda</taxon>
        <taxon>Hexapoda</taxon>
        <taxon>Insecta</taxon>
        <taxon>Pterygota</taxon>
        <taxon>Neoptera</taxon>
        <taxon>Endopterygota</taxon>
        <taxon>Hymenoptera</taxon>
        <taxon>Apocrita</taxon>
        <taxon>Aculeata</taxon>
        <taxon>Formicoidea</taxon>
        <taxon>Formicidae</taxon>
        <taxon>Myrmicinae</taxon>
        <taxon>Trachymyrmex</taxon>
    </lineage>
</organism>
<evidence type="ECO:0000313" key="4">
    <source>
        <dbReference type="EMBL" id="KYN17286.1"/>
    </source>
</evidence>
<accession>A0A195DWS7</accession>
<gene>
    <name evidence="4" type="ORF">ALC57_10412</name>
</gene>